<accession>A0A0U1R355</accession>
<dbReference type="HOGENOM" id="CLU_578640_0_0_6"/>
<feature type="domain" description="C2H2-type" evidence="1">
    <location>
        <begin position="119"/>
        <end position="139"/>
    </location>
</feature>
<gene>
    <name evidence="2" type="ordered locus">YpsIP31758_3779</name>
</gene>
<organism evidence="2 3">
    <name type="scientific">Yersinia pseudotuberculosis serotype O:1b (strain IP 31758)</name>
    <dbReference type="NCBI Taxonomy" id="349747"/>
    <lineage>
        <taxon>Bacteria</taxon>
        <taxon>Pseudomonadati</taxon>
        <taxon>Pseudomonadota</taxon>
        <taxon>Gammaproteobacteria</taxon>
        <taxon>Enterobacterales</taxon>
        <taxon>Yersiniaceae</taxon>
        <taxon>Yersinia</taxon>
    </lineage>
</organism>
<name>A0A0U1R355_YERP3</name>
<evidence type="ECO:0000313" key="2">
    <source>
        <dbReference type="EMBL" id="ABS49750.1"/>
    </source>
</evidence>
<evidence type="ECO:0000259" key="1">
    <source>
        <dbReference type="PROSITE" id="PS00028"/>
    </source>
</evidence>
<dbReference type="AlphaFoldDB" id="A0A0U1R355"/>
<evidence type="ECO:0000313" key="3">
    <source>
        <dbReference type="Proteomes" id="UP000002412"/>
    </source>
</evidence>
<dbReference type="EMBL" id="CP000720">
    <property type="protein sequence ID" value="ABS49750.1"/>
    <property type="molecule type" value="Genomic_DNA"/>
</dbReference>
<dbReference type="InterPro" id="IPR013087">
    <property type="entry name" value="Znf_C2H2_type"/>
</dbReference>
<dbReference type="KEGG" id="ypi:YpsIP31758_3779"/>
<dbReference type="Proteomes" id="UP000002412">
    <property type="component" value="Chromosome"/>
</dbReference>
<reference evidence="2 3" key="1">
    <citation type="journal article" date="2007" name="PLoS Genet.">
        <title>The complete genome sequence of Yersinia pseudotuberculosis IP31758, the causative agent of Far East scarlet-like fever.</title>
        <authorList>
            <person name="Eppinger M."/>
            <person name="Rosovitz M.J."/>
            <person name="Fricke W.F."/>
            <person name="Rasko D.A."/>
            <person name="Kokorina G."/>
            <person name="Fayolle C."/>
            <person name="Lindler L.E."/>
            <person name="Carniel E."/>
            <person name="Ravel J."/>
        </authorList>
    </citation>
    <scope>NUCLEOTIDE SEQUENCE [LARGE SCALE GENOMIC DNA]</scope>
    <source>
        <strain evidence="2 3">IP 31758</strain>
    </source>
</reference>
<protein>
    <submittedName>
        <fullName evidence="2">Conserved domain protein</fullName>
    </submittedName>
</protein>
<dbReference type="PROSITE" id="PS00028">
    <property type="entry name" value="ZINC_FINGER_C2H2_1"/>
    <property type="match status" value="1"/>
</dbReference>
<sequence length="472" mass="54639">MSRNKFCQCLITLERPLIPRCYPPNDLIIMEDNMMHTENNSPPGLIPLPDWYPVAFSHLDAMEYASVTRLWHHEPVLRDLVDELDKRNPGLITFTHCPHCHSADICPGTRPEEYRCRTCHRCSSPYTHTPFFDLHHARHSRLYAVLVTLWGTWQVEDAAWLSDCKSKQIWKQYCHRLKPILALIGGRAVTHTPRYLRGFTPGQQGLHCPACASTQLVYSETMPVGNPEVHCQVCQTDFVMYPDIPKGIDPFAVNTPQYDIPLPRWFSRLFSHASQAQYQHLREVWQREPVLREAVDRLDAQNPEQGAVYACPYCQNKHISPRKTASSIEGYYCPACDNPFTATTGTVFTRMRQEHFWRLYAVLVMLWTQWRPTQIFELCQLRSVHPFLTYHKRLAPLLAEFDGAPITPYPRNLLGFTPGQQGVCCVYCQSTKLITEGITVMPLDNPYICCLDCGQRFMLRVWRKQVKSNEKK</sequence>
<proteinExistence type="predicted"/>